<dbReference type="Gene3D" id="3.30.300.30">
    <property type="match status" value="2"/>
</dbReference>
<dbReference type="GO" id="GO:0005829">
    <property type="term" value="C:cytosol"/>
    <property type="evidence" value="ECO:0007669"/>
    <property type="project" value="TreeGrafter"/>
</dbReference>
<dbReference type="SUPFAM" id="SSF56801">
    <property type="entry name" value="Acetyl-CoA synthetase-like"/>
    <property type="match status" value="2"/>
</dbReference>
<feature type="domain" description="Carrier" evidence="6">
    <location>
        <begin position="2444"/>
        <end position="2518"/>
    </location>
</feature>
<dbReference type="InterPro" id="IPR001242">
    <property type="entry name" value="Condensation_dom"/>
</dbReference>
<dbReference type="PROSITE" id="PS00012">
    <property type="entry name" value="PHOSPHOPANTETHEINE"/>
    <property type="match status" value="1"/>
</dbReference>
<dbReference type="PANTHER" id="PTHR45527">
    <property type="entry name" value="NONRIBOSOMAL PEPTIDE SYNTHETASE"/>
    <property type="match status" value="1"/>
</dbReference>
<dbReference type="Pfam" id="PF00550">
    <property type="entry name" value="PP-binding"/>
    <property type="match status" value="2"/>
</dbReference>
<protein>
    <submittedName>
        <fullName evidence="8">Amino acid adenylation domain protein</fullName>
    </submittedName>
    <submittedName>
        <fullName evidence="7">Non-ribosomal peptide synthase domain TIGR01720/amino acid adenylation domain-containing protein</fullName>
    </submittedName>
</protein>
<proteinExistence type="inferred from homology"/>
<dbReference type="PROSITE" id="PS50075">
    <property type="entry name" value="CARRIER"/>
    <property type="match status" value="2"/>
</dbReference>
<dbReference type="Gene3D" id="3.30.559.10">
    <property type="entry name" value="Chloramphenicol acetyltransferase-like domain"/>
    <property type="match status" value="3"/>
</dbReference>
<dbReference type="InterPro" id="IPR006162">
    <property type="entry name" value="Ppantetheine_attach_site"/>
</dbReference>
<evidence type="ECO:0000256" key="5">
    <source>
        <dbReference type="ARBA" id="ARBA00022737"/>
    </source>
</evidence>
<dbReference type="GO" id="GO:0043041">
    <property type="term" value="P:amino acid activation for nonribosomal peptide biosynthetic process"/>
    <property type="evidence" value="ECO:0007669"/>
    <property type="project" value="TreeGrafter"/>
</dbReference>
<keyword evidence="4" id="KW-0597">Phosphoprotein</keyword>
<dbReference type="PROSITE" id="PS00455">
    <property type="entry name" value="AMP_BINDING"/>
    <property type="match status" value="2"/>
</dbReference>
<dbReference type="STRING" id="880073.Cabys_1397"/>
<dbReference type="Pfam" id="PF00501">
    <property type="entry name" value="AMP-binding"/>
    <property type="match status" value="2"/>
</dbReference>
<dbReference type="EMBL" id="CP018099">
    <property type="protein sequence ID" value="APF18146.1"/>
    <property type="molecule type" value="Genomic_DNA"/>
</dbReference>
<dbReference type="FunFam" id="3.40.50.12780:FF:000012">
    <property type="entry name" value="Non-ribosomal peptide synthetase"/>
    <property type="match status" value="2"/>
</dbReference>
<dbReference type="Gene3D" id="3.40.50.300">
    <property type="entry name" value="P-loop containing nucleotide triphosphate hydrolases"/>
    <property type="match status" value="1"/>
</dbReference>
<dbReference type="Gene3D" id="3.30.559.30">
    <property type="entry name" value="Nonribosomal peptide synthetase, condensation domain"/>
    <property type="match status" value="3"/>
</dbReference>
<dbReference type="RefSeq" id="WP_006929444.1">
    <property type="nucleotide sequence ID" value="NZ_CM001402.1"/>
</dbReference>
<evidence type="ECO:0000256" key="4">
    <source>
        <dbReference type="ARBA" id="ARBA00022553"/>
    </source>
</evidence>
<dbReference type="Pfam" id="PF13469">
    <property type="entry name" value="Sulfotransfer_3"/>
    <property type="match status" value="1"/>
</dbReference>
<evidence type="ECO:0000256" key="2">
    <source>
        <dbReference type="ARBA" id="ARBA00006432"/>
    </source>
</evidence>
<dbReference type="PANTHER" id="PTHR45527:SF14">
    <property type="entry name" value="PLIPASTATIN SYNTHASE SUBUNIT B"/>
    <property type="match status" value="1"/>
</dbReference>
<dbReference type="CDD" id="cd05930">
    <property type="entry name" value="A_NRPS"/>
    <property type="match status" value="2"/>
</dbReference>
<evidence type="ECO:0000313" key="7">
    <source>
        <dbReference type="EMBL" id="APF18146.1"/>
    </source>
</evidence>
<dbReference type="InParanoid" id="H1XP63"/>
<dbReference type="FunFam" id="3.30.559.10:FF:000012">
    <property type="entry name" value="Non-ribosomal peptide synthetase"/>
    <property type="match status" value="2"/>
</dbReference>
<dbReference type="GO" id="GO:0031177">
    <property type="term" value="F:phosphopantetheine binding"/>
    <property type="evidence" value="ECO:0007669"/>
    <property type="project" value="InterPro"/>
</dbReference>
<dbReference type="InterPro" id="IPR000873">
    <property type="entry name" value="AMP-dep_synth/lig_dom"/>
</dbReference>
<dbReference type="InterPro" id="IPR023213">
    <property type="entry name" value="CAT-like_dom_sf"/>
</dbReference>
<gene>
    <name evidence="7" type="ORF">Cabys_1397</name>
    <name evidence="8" type="ORF">Calab_2568</name>
</gene>
<dbReference type="FunFam" id="3.40.50.980:FF:000001">
    <property type="entry name" value="Non-ribosomal peptide synthetase"/>
    <property type="match status" value="2"/>
</dbReference>
<reference evidence="8 9" key="1">
    <citation type="submission" date="2011-09" db="EMBL/GenBank/DDBJ databases">
        <title>The permanent draft genome of Caldithrix abyssi DSM 13497.</title>
        <authorList>
            <consortium name="US DOE Joint Genome Institute (JGI-PGF)"/>
            <person name="Lucas S."/>
            <person name="Han J."/>
            <person name="Lapidus A."/>
            <person name="Bruce D."/>
            <person name="Goodwin L."/>
            <person name="Pitluck S."/>
            <person name="Peters L."/>
            <person name="Kyrpides N."/>
            <person name="Mavromatis K."/>
            <person name="Ivanova N."/>
            <person name="Mikhailova N."/>
            <person name="Chertkov O."/>
            <person name="Detter J.C."/>
            <person name="Tapia R."/>
            <person name="Han C."/>
            <person name="Land M."/>
            <person name="Hauser L."/>
            <person name="Markowitz V."/>
            <person name="Cheng J.-F."/>
            <person name="Hugenholtz P."/>
            <person name="Woyke T."/>
            <person name="Wu D."/>
            <person name="Spring S."/>
            <person name="Brambilla E."/>
            <person name="Klenk H.-P."/>
            <person name="Eisen J.A."/>
        </authorList>
    </citation>
    <scope>NUCLEOTIDE SEQUENCE [LARGE SCALE GENOMIC DNA]</scope>
    <source>
        <strain evidence="8 9">DSM 13497</strain>
    </source>
</reference>
<dbReference type="NCBIfam" id="TIGR01720">
    <property type="entry name" value="NRPS-para261"/>
    <property type="match status" value="1"/>
</dbReference>
<sequence>MSDDLKKRLAGLSPEKRELLLAKLRKAQKSAPRAAINVRPDASDFPLSHSQKGFWVLEQLNAGLAINNIPSAVRIKGALNIEAFKKALNHIVQRHQILRANFKTEKGRPKQTIRPFVELDVPLTELTFDNESEKEERLQKLIHEEATRPFDISRDLLLRVKLIKIKENDHVLCTTFHHIVADAWSVGVFVRELLSAYQAYASGQNPASPPLPIQYFDYAYWQEKFINSAEGQEQIAYWEKQLDEPQGRLELPYDFSPSSSVTNRGFHLPFDLGSELSARVLEFCKQEKITPFVFLEAVFSLLLAKLTNRTDIRIGTPVANRDKPELANLIGLFINVVILKNEVADHLTFRDYLNRVRQTITQAVGHATIPLEILINKLFPDRDTSDNPLSNVLFDFQEVSLQKGRFGPLEVEPLELETGSIKFDLVLSINITDGLIRGSFGYKSDLFKKETVERFIKYFKNLTRQAIQNPDTRSWQLPILDAVEQNHILENWSRGRQEPLPAGVCVHQRFELRVEESPQAIALIDYSKSDFSQSPEKLTYAELNRRANQIAHYLISQNIGPGDIVGLAINRSNRLFMALLGILKAGAAYLPIDPNYPQERIRYILDDSKLRLILTEENLAEYFKESGADILPIDANQPLLAQFSTENPQVPVPQNALAYLIYTSGSTGKPKAVMVPHRSLLNHTRTMCNEYEFTAGEKILQYISISFDAAAEEIYPALMSGASLVLPGHASELSGFDLLNLIQKEQINIMHVPVPVWHYFIDFLSERGEEIPQSIRMMLAGGEQPSIQKFRQAARLLQNKKAVFVNLYGPTETTIASTFFHTEMDEEKSFEYNFIPIGKPIPNDRVYLLDRALQPVPQGVLGEIYIGGFGVTHGYLNRPDLTAERFLPDPFSKEPGARMYRTGDLGRFNSNGEIIFAGRVDFQVKIRGFRIELGEIEAAIERHPSVKQCVVFAQEQNGSEKKLVAYIVPQNKDDFSEETVRHWLAERLPDYMIPSFFVTLKAIPLTPTGKVDRKALPDPFKEGVGAVGENYVPPTTRLEKFLYDMWKDILGMEQIGIHDNFFQLGGSSIQAATFVNRLQDALGEYVYIVAIYDAPTIAGLCELLKKDYPDAVYRITGEKVEKREEKERISEEQAAFFQNIIKTPGPHISVRGPKNPPAVFVISAPRSGSTLTRAILGGHPKLFAPPELQLLNFNTLQERKNNLTGRDDFWLDGTIRAIMEIKECDADEARKIMAEFEEKDYSVKDFYRVMQEWLGDRLFVDKTPNYALSADILRRAEAYFENAIYIHLIRHPYGVIPSFEKARLHVFYPPFFTQEHPFNSRQLAELVWLISHRNILTFLQEIPPERQFRLYYEDLVQEPEKTIQSVCDFLGIDLHPDMLEPQKNSHKRMLDGLNDLSKMLGDVRFHEHKGISADRAYSWKRTLTEDYLSDLTWQLVEELGYEKRKELEYSIGKVIRPIEPLKPDEKPQMSFAQQRLWFLDQLEPDNPFYNMPMTVRIKGPIKRHLLEKAINKVVERHENLRTAFKTVNGQPEVEILPRLHTPIEWLDLSQLSPEEQNRQIETLIKNEASTPFKLSQAPLFRARLIQLQDDEAIFILNMHHIISDGLSLEIMIKEVSAFYQALLQGKEAQLPPLPFQYSAYAKWQRQWLESEVLQKQLRFWQNQLSGAPQLLKLPTDFPRPKVQSFKGSKTYLELPAELSAKIKAIANRHRTTPYVVLLSAFSILLHRYSGQDDLVIGTPVSGRTRKEIENLIGFFVNSIPLRFELEGNPSFDELLEQVQKMVQDSLANQDAPFEKIIDALNLERDTSYTPLFQVMFIYQQNPLKKMALSNLEIEPLQVETGTSKFDLSLAMIEDEDQFRGMVEYNTALFKAQTIEKFIEHFTNLLRDIAQDEQKPVRALNLLSEAERERILSGYDRFSRKPVSEHVNVVALFEELVKNEAQHPAILTEDAALTYDQLNRRANQLAHYLNHAGIGQEDVVAIALERSPELFVGLLGVLKSGAAYLPIDPHYPQERIDYILNDSGVKLVLTQKSLAQRFAGHNGTTLALDDAALPFDAESAENPRRHIEPENLAYLIYTSGSTGKPKAVMVEHRSLVNHALAIKEIYQLTPEDRMLQYISISFDAAAEEIYPTLLSGAALALAPSATEMTGADLVNIIKRHQISILHLPVPMWHYFIDYLNENNLSIPDSVRMMLVGGEAPSIQKFQLAGTLTRKPVVFMNMYGPTEATITSLYYKTLLDATKNFAHNALPIGQAINNVRVYILDTAMNPVPTGVAGEIYIGGAGVTRGYLNRPDLTAERFVPDPFSSEPGQRLYRTGDLGYFNQQGEVVFAGRVDFQVKIRGFRIELGEIENALEQHPGVKEAIVLARSLEGADKLVAYLIPEQDASLTIAELRDFLARTLPDYMIPSYFVALEKFPVTATGKIDRKRLPEPQISEDRLEKNYVAPRNEREKMLAEIWQEVLKLPKIGVKDNFFELGGDSILSIQVIARANQKGLKISPRQLFEYPTIEGLASVAEEGIAIQAEQGLVSGSFPLTPIQNWFFDLNLNQPAYWNQSLTIRLREPLNTEILSQITSKILEHHDVLRATFVQQDGKIVAEIPAQAAQNPFFIHDLRGLSGNTLNEKLQNEALKAQSGFDLSIGPLIRFDYFQTDEHDLLQITIHHLIVDTVSWRILSEDILQAYNQLLAGKEVILSPKTTSFKYWAEKLQQYAQSEEVARELDFWRQQIEGPPISLPVDNPVGKNVEQTADSVKVALGKEETEQLLREAPAAYNTQINELLLAALLRAYYRWSGQSDLLLDLEGHGREDLFEDVNISRTVGWFTVSHPLRLKYDSTWQPSDLIRQVKEQYRAVPNHGIGYGLLRYLRKDANALIPDQPAPIGFNYLGQFEQENNQAGDLGEPIPALAPERAPENQRIHLIEIGGNVVNNVLNMNFSFSAEQFKKETVERFAKLFTEELKTLIEHCLSPEAGGYTASDFKEAGIDDEDLDALLEELE</sequence>
<keyword evidence="9" id="KW-1185">Reference proteome</keyword>
<keyword evidence="5" id="KW-0677">Repeat</keyword>
<dbReference type="EMBL" id="CM001402">
    <property type="protein sequence ID" value="EHO42178.1"/>
    <property type="molecule type" value="Genomic_DNA"/>
</dbReference>
<evidence type="ECO:0000313" key="9">
    <source>
        <dbReference type="Proteomes" id="UP000004671"/>
    </source>
</evidence>
<dbReference type="SMART" id="SM00823">
    <property type="entry name" value="PKS_PP"/>
    <property type="match status" value="2"/>
</dbReference>
<dbReference type="CDD" id="cd19534">
    <property type="entry name" value="E_NRPS"/>
    <property type="match status" value="1"/>
</dbReference>
<comment type="cofactor">
    <cofactor evidence="1">
        <name>pantetheine 4'-phosphate</name>
        <dbReference type="ChEBI" id="CHEBI:47942"/>
    </cofactor>
</comment>
<dbReference type="InterPro" id="IPR036736">
    <property type="entry name" value="ACP-like_sf"/>
</dbReference>
<dbReference type="FunFam" id="2.30.38.10:FF:000001">
    <property type="entry name" value="Non-ribosomal peptide synthetase PvdI"/>
    <property type="match status" value="2"/>
</dbReference>
<dbReference type="InterPro" id="IPR027417">
    <property type="entry name" value="P-loop_NTPase"/>
</dbReference>
<dbReference type="InterPro" id="IPR009081">
    <property type="entry name" value="PP-bd_ACP"/>
</dbReference>
<name>H1XP63_CALAY</name>
<dbReference type="Pfam" id="PF13193">
    <property type="entry name" value="AMP-binding_C"/>
    <property type="match status" value="2"/>
</dbReference>
<evidence type="ECO:0000313" key="8">
    <source>
        <dbReference type="EMBL" id="EHO42178.1"/>
    </source>
</evidence>
<dbReference type="SUPFAM" id="SSF47336">
    <property type="entry name" value="ACP-like"/>
    <property type="match status" value="2"/>
</dbReference>
<dbReference type="eggNOG" id="COG1020">
    <property type="taxonomic scope" value="Bacteria"/>
</dbReference>
<dbReference type="NCBIfam" id="NF003417">
    <property type="entry name" value="PRK04813.1"/>
    <property type="match status" value="2"/>
</dbReference>
<dbReference type="GO" id="GO:0003824">
    <property type="term" value="F:catalytic activity"/>
    <property type="evidence" value="ECO:0007669"/>
    <property type="project" value="UniProtKB-KW"/>
</dbReference>
<organism evidence="8 9">
    <name type="scientific">Caldithrix abyssi DSM 13497</name>
    <dbReference type="NCBI Taxonomy" id="880073"/>
    <lineage>
        <taxon>Bacteria</taxon>
        <taxon>Pseudomonadati</taxon>
        <taxon>Calditrichota</taxon>
        <taxon>Calditrichia</taxon>
        <taxon>Calditrichales</taxon>
        <taxon>Calditrichaceae</taxon>
        <taxon>Caldithrix</taxon>
    </lineage>
</organism>
<dbReference type="KEGG" id="caby:Cabys_1397"/>
<dbReference type="InterPro" id="IPR025110">
    <property type="entry name" value="AMP-bd_C"/>
</dbReference>
<dbReference type="Gene3D" id="1.10.1200.10">
    <property type="entry name" value="ACP-like"/>
    <property type="match status" value="2"/>
</dbReference>
<dbReference type="InterPro" id="IPR010060">
    <property type="entry name" value="NRPS_synth"/>
</dbReference>
<dbReference type="NCBIfam" id="TIGR01733">
    <property type="entry name" value="AA-adenyl-dom"/>
    <property type="match status" value="2"/>
</dbReference>
<comment type="similarity">
    <text evidence="2">Belongs to the ATP-dependent AMP-binding enzyme family.</text>
</comment>
<dbReference type="Proteomes" id="UP000183868">
    <property type="component" value="Chromosome"/>
</dbReference>
<evidence type="ECO:0000313" key="10">
    <source>
        <dbReference type="Proteomes" id="UP000183868"/>
    </source>
</evidence>
<dbReference type="Gene3D" id="3.40.50.980">
    <property type="match status" value="4"/>
</dbReference>
<keyword evidence="3" id="KW-0596">Phosphopantetheine</keyword>
<dbReference type="Gene3D" id="2.30.38.10">
    <property type="entry name" value="Luciferase, Domain 3"/>
    <property type="match status" value="2"/>
</dbReference>
<dbReference type="OrthoDB" id="9757559at2"/>
<dbReference type="PaxDb" id="880073-Calab_2568"/>
<feature type="domain" description="Carrier" evidence="6">
    <location>
        <begin position="1033"/>
        <end position="1108"/>
    </location>
</feature>
<reference evidence="7 10" key="2">
    <citation type="submission" date="2016-11" db="EMBL/GenBank/DDBJ databases">
        <title>Genomic analysis of Caldithrix abyssi and proposal of a novel bacterial phylum Caldithrichaeota.</title>
        <authorList>
            <person name="Kublanov I."/>
            <person name="Sigalova O."/>
            <person name="Gavrilov S."/>
            <person name="Lebedinsky A."/>
            <person name="Ivanova N."/>
            <person name="Daum C."/>
            <person name="Reddy T."/>
            <person name="Klenk H.P."/>
            <person name="Goker M."/>
            <person name="Reva O."/>
            <person name="Miroshnichenko M."/>
            <person name="Kyprides N."/>
            <person name="Woyke T."/>
            <person name="Gelfand M."/>
        </authorList>
    </citation>
    <scope>NUCLEOTIDE SEQUENCE [LARGE SCALE GENOMIC DNA]</scope>
    <source>
        <strain evidence="7 10">LF13</strain>
    </source>
</reference>
<evidence type="ECO:0000259" key="6">
    <source>
        <dbReference type="PROSITE" id="PS50075"/>
    </source>
</evidence>
<dbReference type="InterPro" id="IPR020806">
    <property type="entry name" value="PKS_PP-bd"/>
</dbReference>
<dbReference type="InterPro" id="IPR045851">
    <property type="entry name" value="AMP-bd_C_sf"/>
</dbReference>
<dbReference type="SUPFAM" id="SSF52540">
    <property type="entry name" value="P-loop containing nucleoside triphosphate hydrolases"/>
    <property type="match status" value="1"/>
</dbReference>
<evidence type="ECO:0000256" key="1">
    <source>
        <dbReference type="ARBA" id="ARBA00001957"/>
    </source>
</evidence>
<dbReference type="FunFam" id="3.30.300.30:FF:000010">
    <property type="entry name" value="Enterobactin synthetase component F"/>
    <property type="match status" value="2"/>
</dbReference>
<dbReference type="InterPro" id="IPR010071">
    <property type="entry name" value="AA_adenyl_dom"/>
</dbReference>
<dbReference type="Proteomes" id="UP000004671">
    <property type="component" value="Chromosome"/>
</dbReference>
<evidence type="ECO:0000256" key="3">
    <source>
        <dbReference type="ARBA" id="ARBA00022450"/>
    </source>
</evidence>
<dbReference type="SUPFAM" id="SSF52777">
    <property type="entry name" value="CoA-dependent acyltransferases"/>
    <property type="match status" value="6"/>
</dbReference>
<dbReference type="InterPro" id="IPR020845">
    <property type="entry name" value="AMP-binding_CS"/>
</dbReference>
<dbReference type="HOGENOM" id="CLU_000022_0_0_0"/>
<dbReference type="CDD" id="cd19531">
    <property type="entry name" value="LCL_NRPS-like"/>
    <property type="match status" value="2"/>
</dbReference>
<dbReference type="GO" id="GO:0044550">
    <property type="term" value="P:secondary metabolite biosynthetic process"/>
    <property type="evidence" value="ECO:0007669"/>
    <property type="project" value="UniProtKB-ARBA"/>
</dbReference>
<accession>H1XP63</accession>
<dbReference type="Pfam" id="PF00668">
    <property type="entry name" value="Condensation"/>
    <property type="match status" value="3"/>
</dbReference>
<dbReference type="FunFam" id="1.10.1200.10:FF:000005">
    <property type="entry name" value="Nonribosomal peptide synthetase 1"/>
    <property type="match status" value="1"/>
</dbReference>